<dbReference type="SUPFAM" id="SSF48371">
    <property type="entry name" value="ARM repeat"/>
    <property type="match status" value="1"/>
</dbReference>
<dbReference type="Pfam" id="PF01603">
    <property type="entry name" value="B56"/>
    <property type="match status" value="1"/>
</dbReference>
<accession>A0A1V9YLS6</accession>
<dbReference type="Proteomes" id="UP000243579">
    <property type="component" value="Unassembled WGS sequence"/>
</dbReference>
<comment type="caution">
    <text evidence="1">The sequence shown here is derived from an EMBL/GenBank/DDBJ whole genome shotgun (WGS) entry which is preliminary data.</text>
</comment>
<dbReference type="PANTHER" id="PTHR10257:SF3">
    <property type="entry name" value="SERINE_THREONINE-PROTEIN PHOSPHATASE 2A 56 KDA REGULATORY SUBUNIT GAMMA ISOFORM"/>
    <property type="match status" value="1"/>
</dbReference>
<dbReference type="OrthoDB" id="6239597at2759"/>
<dbReference type="InterPro" id="IPR016024">
    <property type="entry name" value="ARM-type_fold"/>
</dbReference>
<dbReference type="GO" id="GO:0000159">
    <property type="term" value="C:protein phosphatase type 2A complex"/>
    <property type="evidence" value="ECO:0007669"/>
    <property type="project" value="InterPro"/>
</dbReference>
<dbReference type="InterPro" id="IPR011989">
    <property type="entry name" value="ARM-like"/>
</dbReference>
<proteinExistence type="predicted"/>
<evidence type="ECO:0000313" key="2">
    <source>
        <dbReference type="Proteomes" id="UP000243579"/>
    </source>
</evidence>
<dbReference type="PANTHER" id="PTHR10257">
    <property type="entry name" value="SERINE/THREONINE PROTEIN PHOSPHATASE 2A PP2A REGULATORY SUBUNIT B"/>
    <property type="match status" value="1"/>
</dbReference>
<organism evidence="1 2">
    <name type="scientific">Achlya hypogyna</name>
    <name type="common">Oomycete</name>
    <name type="synonym">Protoachlya hypogyna</name>
    <dbReference type="NCBI Taxonomy" id="1202772"/>
    <lineage>
        <taxon>Eukaryota</taxon>
        <taxon>Sar</taxon>
        <taxon>Stramenopiles</taxon>
        <taxon>Oomycota</taxon>
        <taxon>Saprolegniomycetes</taxon>
        <taxon>Saprolegniales</taxon>
        <taxon>Achlyaceae</taxon>
        <taxon>Achlya</taxon>
    </lineage>
</organism>
<keyword evidence="2" id="KW-1185">Reference proteome</keyword>
<dbReference type="InterPro" id="IPR002554">
    <property type="entry name" value="PP2A_B56"/>
</dbReference>
<evidence type="ECO:0000313" key="1">
    <source>
        <dbReference type="EMBL" id="OQR86651.1"/>
    </source>
</evidence>
<dbReference type="STRING" id="1202772.A0A1V9YLS6"/>
<dbReference type="GO" id="GO:0007165">
    <property type="term" value="P:signal transduction"/>
    <property type="evidence" value="ECO:0007669"/>
    <property type="project" value="InterPro"/>
</dbReference>
<dbReference type="Gene3D" id="1.25.10.10">
    <property type="entry name" value="Leucine-rich Repeat Variant"/>
    <property type="match status" value="1"/>
</dbReference>
<dbReference type="GO" id="GO:0019888">
    <property type="term" value="F:protein phosphatase regulator activity"/>
    <property type="evidence" value="ECO:0007669"/>
    <property type="project" value="InterPro"/>
</dbReference>
<reference evidence="1 2" key="1">
    <citation type="journal article" date="2014" name="Genome Biol. Evol.">
        <title>The secreted proteins of Achlya hypogyna and Thraustotheca clavata identify the ancestral oomycete secretome and reveal gene acquisitions by horizontal gene transfer.</title>
        <authorList>
            <person name="Misner I."/>
            <person name="Blouin N."/>
            <person name="Leonard G."/>
            <person name="Richards T.A."/>
            <person name="Lane C.E."/>
        </authorList>
    </citation>
    <scope>NUCLEOTIDE SEQUENCE [LARGE SCALE GENOMIC DNA]</scope>
    <source>
        <strain evidence="1 2">ATCC 48635</strain>
    </source>
</reference>
<name>A0A1V9YLS6_ACHHY</name>
<protein>
    <submittedName>
        <fullName evidence="1">Protein phosphatase 2A regulatory B subunit</fullName>
    </submittedName>
</protein>
<dbReference type="FunFam" id="1.25.10.10:FF:000331">
    <property type="entry name" value="Phosphoprotein phosphatase, putative"/>
    <property type="match status" value="1"/>
</dbReference>
<dbReference type="EMBL" id="JNBR01001491">
    <property type="protein sequence ID" value="OQR86651.1"/>
    <property type="molecule type" value="Genomic_DNA"/>
</dbReference>
<dbReference type="AlphaFoldDB" id="A0A1V9YLS6"/>
<sequence>MTLAAKLNSAAATTPYNGSAPAAVVTKTRALTEVAAMLADESKAVLLLTETTLPQVMKMLQANLLRALKAPKDDFDPDQDLPEKDPAWVHLVVVYEILTSVIQAPIAPRLAKRHITPTFCCQLIGLLRSQDQDERLAVATILHKLYAKFKSLRASFRQTVGYTFLQFVEEPSLYPFGIGELLEVFASIVKGFATPLLPDHATFMAKHVLPLLKPTSLPSYHQPLLLCLTMYLEKDPKTVHPLLSHLVKYWPWQATSKQILFINTLEETLELTPIEEVSTFEKRQIAAVIAKCLQSHHFQVAERTLFLWNNPYLINHSLLNQDHARELLPIFFPALFKAFKLHWNITVRGLARSVLEMYTKYDFAMYRRCLENYEADQLAILEAEDKKEAKWKALFERVSIVG</sequence>
<gene>
    <name evidence="1" type="ORF">ACHHYP_10343</name>
</gene>